<dbReference type="HOGENOM" id="CLU_2637825_0_0_1"/>
<comment type="caution">
    <text evidence="1">The sequence shown here is derived from an EMBL/GenBank/DDBJ whole genome shotgun (WGS) entry which is preliminary data.</text>
</comment>
<name>M3IW19_CANMX</name>
<dbReference type="EMBL" id="AOGT01000103">
    <property type="protein sequence ID" value="EMG50851.1"/>
    <property type="molecule type" value="Genomic_DNA"/>
</dbReference>
<sequence>MAISSLVDVKSVNASSICSTVVFPGITVKKLDSLPGSLEICPIPARSKPVTVSSSAIVAINLRLAISSLMMDTILFN</sequence>
<reference evidence="1 2" key="1">
    <citation type="submission" date="2013-02" db="EMBL/GenBank/DDBJ databases">
        <title>Genome sequence of Candida maltosa Xu316, a potential industrial strain for xylitol and ethanol production.</title>
        <authorList>
            <person name="Yu J."/>
            <person name="Wang Q."/>
            <person name="Geng X."/>
            <person name="Bao W."/>
            <person name="He P."/>
            <person name="Cai J."/>
        </authorList>
    </citation>
    <scope>NUCLEOTIDE SEQUENCE [LARGE SCALE GENOMIC DNA]</scope>
    <source>
        <strain evidence="2">Xu316</strain>
    </source>
</reference>
<gene>
    <name evidence="1" type="ORF">G210_0414</name>
</gene>
<dbReference type="AlphaFoldDB" id="M3IW19"/>
<accession>M3IW19</accession>
<dbReference type="Proteomes" id="UP000011777">
    <property type="component" value="Unassembled WGS sequence"/>
</dbReference>
<organism evidence="1 2">
    <name type="scientific">Candida maltosa (strain Xu316)</name>
    <name type="common">Yeast</name>
    <dbReference type="NCBI Taxonomy" id="1245528"/>
    <lineage>
        <taxon>Eukaryota</taxon>
        <taxon>Fungi</taxon>
        <taxon>Dikarya</taxon>
        <taxon>Ascomycota</taxon>
        <taxon>Saccharomycotina</taxon>
        <taxon>Pichiomycetes</taxon>
        <taxon>Debaryomycetaceae</taxon>
        <taxon>Candida/Lodderomyces clade</taxon>
        <taxon>Candida</taxon>
    </lineage>
</organism>
<evidence type="ECO:0000313" key="2">
    <source>
        <dbReference type="Proteomes" id="UP000011777"/>
    </source>
</evidence>
<protein>
    <submittedName>
        <fullName evidence="1">Uncharacterized protein</fullName>
    </submittedName>
</protein>
<proteinExistence type="predicted"/>
<keyword evidence="2" id="KW-1185">Reference proteome</keyword>
<evidence type="ECO:0000313" key="1">
    <source>
        <dbReference type="EMBL" id="EMG50851.1"/>
    </source>
</evidence>